<dbReference type="PROSITE" id="PS50811">
    <property type="entry name" value="WRKY"/>
    <property type="match status" value="1"/>
</dbReference>
<comment type="subcellular location">
    <subcellularLocation>
        <location evidence="1">Nucleus</location>
    </subcellularLocation>
</comment>
<comment type="similarity">
    <text evidence="6">Belongs to the WRKY group II-e family.</text>
</comment>
<evidence type="ECO:0000256" key="5">
    <source>
        <dbReference type="ARBA" id="ARBA00023242"/>
    </source>
</evidence>
<dbReference type="GO" id="GO:0043565">
    <property type="term" value="F:sequence-specific DNA binding"/>
    <property type="evidence" value="ECO:0007669"/>
    <property type="project" value="InterPro"/>
</dbReference>
<name>A0A921R3U0_SORBI</name>
<dbReference type="PANTHER" id="PTHR32096:SF61">
    <property type="entry name" value="WRKY TRANSCRIPTION FACTOR 22"/>
    <property type="match status" value="1"/>
</dbReference>
<feature type="compositionally biased region" description="Basic residues" evidence="7">
    <location>
        <begin position="144"/>
        <end position="156"/>
    </location>
</feature>
<dbReference type="InterPro" id="IPR044810">
    <property type="entry name" value="WRKY_plant"/>
</dbReference>
<dbReference type="PRINTS" id="PR01217">
    <property type="entry name" value="PRICHEXTENSN"/>
</dbReference>
<keyword evidence="4" id="KW-0804">Transcription</keyword>
<feature type="region of interest" description="Disordered" evidence="7">
    <location>
        <begin position="218"/>
        <end position="318"/>
    </location>
</feature>
<gene>
    <name evidence="9" type="ORF">BDA96_04G126000</name>
</gene>
<evidence type="ECO:0000256" key="1">
    <source>
        <dbReference type="ARBA" id="ARBA00004123"/>
    </source>
</evidence>
<dbReference type="GO" id="GO:0003700">
    <property type="term" value="F:DNA-binding transcription factor activity"/>
    <property type="evidence" value="ECO:0007669"/>
    <property type="project" value="InterPro"/>
</dbReference>
<feature type="region of interest" description="Disordered" evidence="7">
    <location>
        <begin position="23"/>
        <end position="159"/>
    </location>
</feature>
<dbReference type="EMBL" id="CM027683">
    <property type="protein sequence ID" value="KAG0532655.1"/>
    <property type="molecule type" value="Genomic_DNA"/>
</dbReference>
<dbReference type="Pfam" id="PF03106">
    <property type="entry name" value="WRKY"/>
    <property type="match status" value="1"/>
</dbReference>
<evidence type="ECO:0000259" key="8">
    <source>
        <dbReference type="PROSITE" id="PS50811"/>
    </source>
</evidence>
<evidence type="ECO:0000256" key="4">
    <source>
        <dbReference type="ARBA" id="ARBA00023163"/>
    </source>
</evidence>
<organism evidence="9 10">
    <name type="scientific">Sorghum bicolor</name>
    <name type="common">Sorghum</name>
    <name type="synonym">Sorghum vulgare</name>
    <dbReference type="NCBI Taxonomy" id="4558"/>
    <lineage>
        <taxon>Eukaryota</taxon>
        <taxon>Viridiplantae</taxon>
        <taxon>Streptophyta</taxon>
        <taxon>Embryophyta</taxon>
        <taxon>Tracheophyta</taxon>
        <taxon>Spermatophyta</taxon>
        <taxon>Magnoliopsida</taxon>
        <taxon>Liliopsida</taxon>
        <taxon>Poales</taxon>
        <taxon>Poaceae</taxon>
        <taxon>PACMAD clade</taxon>
        <taxon>Panicoideae</taxon>
        <taxon>Andropogonodae</taxon>
        <taxon>Andropogoneae</taxon>
        <taxon>Sorghinae</taxon>
        <taxon>Sorghum</taxon>
    </lineage>
</organism>
<accession>A0A921R3U0</accession>
<feature type="compositionally biased region" description="Low complexity" evidence="7">
    <location>
        <begin position="108"/>
        <end position="133"/>
    </location>
</feature>
<dbReference type="InterPro" id="IPR036576">
    <property type="entry name" value="WRKY_dom_sf"/>
</dbReference>
<feature type="compositionally biased region" description="Acidic residues" evidence="7">
    <location>
        <begin position="299"/>
        <end position="318"/>
    </location>
</feature>
<keyword evidence="2" id="KW-0805">Transcription regulation</keyword>
<evidence type="ECO:0000256" key="6">
    <source>
        <dbReference type="ARBA" id="ARBA00060761"/>
    </source>
</evidence>
<dbReference type="SUPFAM" id="SSF118290">
    <property type="entry name" value="WRKY DNA-binding domain"/>
    <property type="match status" value="1"/>
</dbReference>
<evidence type="ECO:0000313" key="10">
    <source>
        <dbReference type="Proteomes" id="UP000807115"/>
    </source>
</evidence>
<feature type="compositionally biased region" description="Low complexity" evidence="7">
    <location>
        <begin position="265"/>
        <end position="293"/>
    </location>
</feature>
<evidence type="ECO:0000256" key="2">
    <source>
        <dbReference type="ARBA" id="ARBA00023015"/>
    </source>
</evidence>
<dbReference type="AlphaFoldDB" id="A0A921R3U0"/>
<feature type="domain" description="WRKY" evidence="8">
    <location>
        <begin position="160"/>
        <end position="226"/>
    </location>
</feature>
<dbReference type="PANTHER" id="PTHR32096">
    <property type="entry name" value="WRKY TRANSCRIPTION FACTOR 30-RELATED-RELATED"/>
    <property type="match status" value="1"/>
</dbReference>
<comment type="caution">
    <text evidence="9">The sequence shown here is derived from an EMBL/GenBank/DDBJ whole genome shotgun (WGS) entry which is preliminary data.</text>
</comment>
<sequence>MEEERCFNNWDLDAVVRLGCRRRLSPPRQPDPFASFLPPPPHKEKPVVPPPAAKDPEPYAAWRFPDLGAAGGGQDGDELLRALLAAPPPPPPQPLPTPTPLPPPPPQQQRQPAVAAVDVPLPQARPAPARAQPSGRQVPGGVPRSKRRKNQVKKVVCHVPADGSSSDVWAWRKYGQKPIKGSPYPRGYYRCSSSKGCAARKQVERSRADPNTFILTYTGEHNHAAPTHRNSLAGTTRHKFPASATPQPPPPSVVVGGAGAGAGAAPGDAQHQHQQPSPSPTSTSTAGLSPTTPLRTPSMEEEDEEEEDELLVEDMEMAGEDELLFLNPDADAGAPMSSLFDVVDEPFLSSPWVTATSSAGEPATGAAGAGS</sequence>
<keyword evidence="5" id="KW-0539">Nucleus</keyword>
<evidence type="ECO:0000313" key="9">
    <source>
        <dbReference type="EMBL" id="KAG0532655.1"/>
    </source>
</evidence>
<feature type="compositionally biased region" description="Pro residues" evidence="7">
    <location>
        <begin position="86"/>
        <end position="107"/>
    </location>
</feature>
<evidence type="ECO:0000256" key="3">
    <source>
        <dbReference type="ARBA" id="ARBA00023125"/>
    </source>
</evidence>
<keyword evidence="3" id="KW-0238">DNA-binding</keyword>
<protein>
    <recommendedName>
        <fullName evidence="8">WRKY domain-containing protein</fullName>
    </recommendedName>
</protein>
<dbReference type="FunFam" id="2.20.25.80:FF:000007">
    <property type="entry name" value="WRKY transcription factor 22"/>
    <property type="match status" value="1"/>
</dbReference>
<reference evidence="9" key="2">
    <citation type="submission" date="2020-10" db="EMBL/GenBank/DDBJ databases">
        <authorList>
            <person name="Cooper E.A."/>
            <person name="Brenton Z.W."/>
            <person name="Flinn B.S."/>
            <person name="Jenkins J."/>
            <person name="Shu S."/>
            <person name="Flowers D."/>
            <person name="Luo F."/>
            <person name="Wang Y."/>
            <person name="Xia P."/>
            <person name="Barry K."/>
            <person name="Daum C."/>
            <person name="Lipzen A."/>
            <person name="Yoshinaga Y."/>
            <person name="Schmutz J."/>
            <person name="Saski C."/>
            <person name="Vermerris W."/>
            <person name="Kresovich S."/>
        </authorList>
    </citation>
    <scope>NUCLEOTIDE SEQUENCE</scope>
</reference>
<reference evidence="9" key="1">
    <citation type="journal article" date="2019" name="BMC Genomics">
        <title>A new reference genome for Sorghum bicolor reveals high levels of sequence similarity between sweet and grain genotypes: implications for the genetics of sugar metabolism.</title>
        <authorList>
            <person name="Cooper E.A."/>
            <person name="Brenton Z.W."/>
            <person name="Flinn B.S."/>
            <person name="Jenkins J."/>
            <person name="Shu S."/>
            <person name="Flowers D."/>
            <person name="Luo F."/>
            <person name="Wang Y."/>
            <person name="Xia P."/>
            <person name="Barry K."/>
            <person name="Daum C."/>
            <person name="Lipzen A."/>
            <person name="Yoshinaga Y."/>
            <person name="Schmutz J."/>
            <person name="Saski C."/>
            <person name="Vermerris W."/>
            <person name="Kresovich S."/>
        </authorList>
    </citation>
    <scope>NUCLEOTIDE SEQUENCE</scope>
</reference>
<proteinExistence type="inferred from homology"/>
<dbReference type="Proteomes" id="UP000807115">
    <property type="component" value="Chromosome 4"/>
</dbReference>
<dbReference type="GO" id="GO:0005634">
    <property type="term" value="C:nucleus"/>
    <property type="evidence" value="ECO:0007669"/>
    <property type="project" value="UniProtKB-SubCell"/>
</dbReference>
<dbReference type="Gene3D" id="2.20.25.80">
    <property type="entry name" value="WRKY domain"/>
    <property type="match status" value="1"/>
</dbReference>
<evidence type="ECO:0000256" key="7">
    <source>
        <dbReference type="SAM" id="MobiDB-lite"/>
    </source>
</evidence>
<dbReference type="SMART" id="SM00774">
    <property type="entry name" value="WRKY"/>
    <property type="match status" value="1"/>
</dbReference>
<dbReference type="InterPro" id="IPR003657">
    <property type="entry name" value="WRKY_dom"/>
</dbReference>